<evidence type="ECO:0000256" key="15">
    <source>
        <dbReference type="HAMAP-Rule" id="MF_00103"/>
    </source>
</evidence>
<name>A0A3G9H3F2_9FIRM</name>
<keyword evidence="13 15" id="KW-0326">Glycosidase</keyword>
<evidence type="ECO:0000259" key="17">
    <source>
        <dbReference type="PROSITE" id="PS51068"/>
    </source>
</evidence>
<evidence type="ECO:0000256" key="6">
    <source>
        <dbReference type="ARBA" id="ARBA00022771"/>
    </source>
</evidence>
<dbReference type="Proteomes" id="UP000443070">
    <property type="component" value="Unassembled WGS sequence"/>
</dbReference>
<keyword evidence="10 15" id="KW-0234">DNA repair</keyword>
<dbReference type="SUPFAM" id="SSF81624">
    <property type="entry name" value="N-terminal domain of MutM-like DNA repair proteins"/>
    <property type="match status" value="1"/>
</dbReference>
<dbReference type="GO" id="GO:0003690">
    <property type="term" value="F:double-stranded DNA binding"/>
    <property type="evidence" value="ECO:0007669"/>
    <property type="project" value="UniProtKB-ARBA"/>
</dbReference>
<keyword evidence="8 15" id="KW-0862">Zinc</keyword>
<dbReference type="GO" id="GO:0008270">
    <property type="term" value="F:zinc ion binding"/>
    <property type="evidence" value="ECO:0007669"/>
    <property type="project" value="UniProtKB-UniRule"/>
</dbReference>
<keyword evidence="4 15" id="KW-0479">Metal-binding</keyword>
<dbReference type="EMBL" id="WNBM01000008">
    <property type="protein sequence ID" value="MTT76530.1"/>
    <property type="molecule type" value="Genomic_DNA"/>
</dbReference>
<comment type="similarity">
    <text evidence="2 15">Belongs to the FPG family.</text>
</comment>
<evidence type="ECO:0000256" key="4">
    <source>
        <dbReference type="ARBA" id="ARBA00022723"/>
    </source>
</evidence>
<dbReference type="InterPro" id="IPR015886">
    <property type="entry name" value="H2TH_FPG"/>
</dbReference>
<dbReference type="SMART" id="SM00898">
    <property type="entry name" value="Fapy_DNA_glyco"/>
    <property type="match status" value="1"/>
</dbReference>
<evidence type="ECO:0000313" key="18">
    <source>
        <dbReference type="EMBL" id="MTT76530.1"/>
    </source>
</evidence>
<dbReference type="Gene3D" id="1.10.8.50">
    <property type="match status" value="1"/>
</dbReference>
<dbReference type="GO" id="GO:0140078">
    <property type="term" value="F:class I DNA-(apurinic or apyrimidinic site) endonuclease activity"/>
    <property type="evidence" value="ECO:0007669"/>
    <property type="project" value="UniProtKB-EC"/>
</dbReference>
<keyword evidence="12 15" id="KW-0511">Multifunctional enzyme</keyword>
<evidence type="ECO:0000256" key="11">
    <source>
        <dbReference type="ARBA" id="ARBA00023239"/>
    </source>
</evidence>
<dbReference type="Pfam" id="PF01149">
    <property type="entry name" value="Fapy_DNA_glyco"/>
    <property type="match status" value="1"/>
</dbReference>
<evidence type="ECO:0000256" key="3">
    <source>
        <dbReference type="ARBA" id="ARBA00011245"/>
    </source>
</evidence>
<dbReference type="Gene3D" id="3.20.190.10">
    <property type="entry name" value="MutM-like, N-terminal"/>
    <property type="match status" value="1"/>
</dbReference>
<feature type="active site" description="Proton donor; for delta-elimination activity" evidence="15">
    <location>
        <position position="263"/>
    </location>
</feature>
<dbReference type="AlphaFoldDB" id="A0A3G9H3F2"/>
<keyword evidence="20" id="KW-1185">Reference proteome</keyword>
<evidence type="ECO:0000313" key="21">
    <source>
        <dbReference type="Proteomes" id="UP000484547"/>
    </source>
</evidence>
<dbReference type="FunFam" id="1.10.8.50:FF:000003">
    <property type="entry name" value="Formamidopyrimidine-DNA glycosylase"/>
    <property type="match status" value="1"/>
</dbReference>
<evidence type="ECO:0000313" key="20">
    <source>
        <dbReference type="Proteomes" id="UP000443070"/>
    </source>
</evidence>
<dbReference type="GeneID" id="49407951"/>
<evidence type="ECO:0000256" key="2">
    <source>
        <dbReference type="ARBA" id="ARBA00009409"/>
    </source>
</evidence>
<dbReference type="NCBIfam" id="TIGR00577">
    <property type="entry name" value="fpg"/>
    <property type="match status" value="1"/>
</dbReference>
<dbReference type="Pfam" id="PF06827">
    <property type="entry name" value="zf-FPG_IleRS"/>
    <property type="match status" value="1"/>
</dbReference>
<proteinExistence type="inferred from homology"/>
<dbReference type="InterPro" id="IPR000214">
    <property type="entry name" value="Znf_DNA_glyclase/AP_lyase"/>
</dbReference>
<evidence type="ECO:0000256" key="7">
    <source>
        <dbReference type="ARBA" id="ARBA00022801"/>
    </source>
</evidence>
<accession>A0A3G9H3F2</accession>
<keyword evidence="6 15" id="KW-0863">Zinc-finger</keyword>
<gene>
    <name evidence="15 18" type="primary">mutM</name>
    <name evidence="15" type="synonym">fpg</name>
    <name evidence="18" type="ORF">GMD11_09680</name>
    <name evidence="19" type="ORF">GMD18_10015</name>
</gene>
<evidence type="ECO:0000256" key="9">
    <source>
        <dbReference type="ARBA" id="ARBA00023125"/>
    </source>
</evidence>
<dbReference type="PANTHER" id="PTHR22993:SF9">
    <property type="entry name" value="FORMAMIDOPYRIMIDINE-DNA GLYCOSYLASE"/>
    <property type="match status" value="1"/>
</dbReference>
<evidence type="ECO:0000256" key="14">
    <source>
        <dbReference type="ARBA" id="ARBA00044632"/>
    </source>
</evidence>
<dbReference type="Proteomes" id="UP000484547">
    <property type="component" value="Unassembled WGS sequence"/>
</dbReference>
<dbReference type="InterPro" id="IPR012319">
    <property type="entry name" value="FPG_cat"/>
</dbReference>
<dbReference type="SMART" id="SM01232">
    <property type="entry name" value="H2TH"/>
    <property type="match status" value="1"/>
</dbReference>
<dbReference type="CDD" id="cd08966">
    <property type="entry name" value="EcFpg-like_N"/>
    <property type="match status" value="1"/>
</dbReference>
<comment type="catalytic activity">
    <reaction evidence="1 15">
        <text>Hydrolysis of DNA containing ring-opened 7-methylguanine residues, releasing 2,6-diamino-4-hydroxy-5-(N-methyl)formamidopyrimidine.</text>
        <dbReference type="EC" id="3.2.2.23"/>
    </reaction>
</comment>
<dbReference type="PROSITE" id="PS01242">
    <property type="entry name" value="ZF_FPG_1"/>
    <property type="match status" value="1"/>
</dbReference>
<dbReference type="InterPro" id="IPR020629">
    <property type="entry name" value="FPG_Glyclase"/>
</dbReference>
<dbReference type="SUPFAM" id="SSF46946">
    <property type="entry name" value="S13-like H2TH domain"/>
    <property type="match status" value="1"/>
</dbReference>
<keyword evidence="7 15" id="KW-0378">Hydrolase</keyword>
<evidence type="ECO:0000256" key="5">
    <source>
        <dbReference type="ARBA" id="ARBA00022763"/>
    </source>
</evidence>
<keyword evidence="5 15" id="KW-0227">DNA damage</keyword>
<dbReference type="GO" id="GO:0034039">
    <property type="term" value="F:8-oxo-7,8-dihydroguanine DNA N-glycosylase activity"/>
    <property type="evidence" value="ECO:0007669"/>
    <property type="project" value="TreeGrafter"/>
</dbReference>
<evidence type="ECO:0000256" key="8">
    <source>
        <dbReference type="ARBA" id="ARBA00022833"/>
    </source>
</evidence>
<dbReference type="InterPro" id="IPR010663">
    <property type="entry name" value="Znf_FPG/IleRS"/>
</dbReference>
<dbReference type="Pfam" id="PF06831">
    <property type="entry name" value="H2TH"/>
    <property type="match status" value="1"/>
</dbReference>
<dbReference type="GO" id="GO:0006284">
    <property type="term" value="P:base-excision repair"/>
    <property type="evidence" value="ECO:0007669"/>
    <property type="project" value="InterPro"/>
</dbReference>
<comment type="cofactor">
    <cofactor evidence="15">
        <name>Zn(2+)</name>
        <dbReference type="ChEBI" id="CHEBI:29105"/>
    </cofactor>
    <text evidence="15">Binds 1 zinc ion per subunit.</text>
</comment>
<comment type="catalytic activity">
    <reaction evidence="14 15">
        <text>2'-deoxyribonucleotide-(2'-deoxyribose 5'-phosphate)-2'-deoxyribonucleotide-DNA = a 3'-end 2'-deoxyribonucleotide-(2,3-dehydro-2,3-deoxyribose 5'-phosphate)-DNA + a 5'-end 5'-phospho-2'-deoxyribonucleoside-DNA + H(+)</text>
        <dbReference type="Rhea" id="RHEA:66592"/>
        <dbReference type="Rhea" id="RHEA-COMP:13180"/>
        <dbReference type="Rhea" id="RHEA-COMP:16897"/>
        <dbReference type="Rhea" id="RHEA-COMP:17067"/>
        <dbReference type="ChEBI" id="CHEBI:15378"/>
        <dbReference type="ChEBI" id="CHEBI:136412"/>
        <dbReference type="ChEBI" id="CHEBI:157695"/>
        <dbReference type="ChEBI" id="CHEBI:167181"/>
        <dbReference type="EC" id="4.2.99.18"/>
    </reaction>
</comment>
<feature type="domain" description="FPG-type" evidence="16">
    <location>
        <begin position="239"/>
        <end position="273"/>
    </location>
</feature>
<sequence length="273" mass="29993">MPELPEVEQVRKTLLPHIKGKTITKVEVYLDRLVKHPSSEQFIKNLTGRTIEDVCRRGKYLVLKTGVNQKLIVHLRMTGSLVAQASDLEAPPYAKIKFELTDGVTMWFCDIRTFGTLYLVTDDDCYIAGYETLGPEPLTVGFNPEYLAPIAAKSRKPIKTLILDQTVIAGLGNIYADECLALAGILPTRIANTLTRAEIEAVHEAANKVIAQGIANRGTTFRDYKDGEGNKGDNQNHLLVYGRGGEPCKTCGEPLATTKVGGRGTTYCAKCQH</sequence>
<dbReference type="PROSITE" id="PS51068">
    <property type="entry name" value="FPG_CAT"/>
    <property type="match status" value="1"/>
</dbReference>
<feature type="binding site" evidence="15">
    <location>
        <position position="112"/>
    </location>
    <ligand>
        <name>DNA</name>
        <dbReference type="ChEBI" id="CHEBI:16991"/>
    </ligand>
</feature>
<dbReference type="InterPro" id="IPR035937">
    <property type="entry name" value="FPG_N"/>
</dbReference>
<dbReference type="HAMAP" id="MF_00103">
    <property type="entry name" value="Fapy_DNA_glycosyl"/>
    <property type="match status" value="1"/>
</dbReference>
<dbReference type="RefSeq" id="WP_046430335.1">
    <property type="nucleotide sequence ID" value="NZ_AP019004.1"/>
</dbReference>
<dbReference type="InterPro" id="IPR010979">
    <property type="entry name" value="Ribosomal_uS13-like_H2TH"/>
</dbReference>
<protein>
    <recommendedName>
        <fullName evidence="15">Formamidopyrimidine-DNA glycosylase</fullName>
        <shortName evidence="15">Fapy-DNA glycosylase</shortName>
        <ecNumber evidence="15">3.2.2.23</ecNumber>
    </recommendedName>
    <alternativeName>
        <fullName evidence="15">DNA-(apurinic or apyrimidinic site) lyase MutM</fullName>
        <shortName evidence="15">AP lyase MutM</shortName>
        <ecNumber evidence="15">4.2.99.18</ecNumber>
    </alternativeName>
</protein>
<evidence type="ECO:0000256" key="12">
    <source>
        <dbReference type="ARBA" id="ARBA00023268"/>
    </source>
</evidence>
<dbReference type="GO" id="GO:0003684">
    <property type="term" value="F:damaged DNA binding"/>
    <property type="evidence" value="ECO:0007669"/>
    <property type="project" value="InterPro"/>
</dbReference>
<dbReference type="EMBL" id="WNBW01000010">
    <property type="protein sequence ID" value="MTU04729.1"/>
    <property type="molecule type" value="Genomic_DNA"/>
</dbReference>
<evidence type="ECO:0000256" key="1">
    <source>
        <dbReference type="ARBA" id="ARBA00001668"/>
    </source>
</evidence>
<dbReference type="InterPro" id="IPR015887">
    <property type="entry name" value="DNA_glyclase_Znf_dom_DNA_BS"/>
</dbReference>
<keyword evidence="9 15" id="KW-0238">DNA-binding</keyword>
<dbReference type="EC" id="4.2.99.18" evidence="15"/>
<evidence type="ECO:0000256" key="13">
    <source>
        <dbReference type="ARBA" id="ARBA00023295"/>
    </source>
</evidence>
<feature type="active site" description="Proton donor; for beta-elimination activity" evidence="15">
    <location>
        <position position="59"/>
    </location>
</feature>
<feature type="domain" description="Formamidopyrimidine-DNA glycosylase catalytic" evidence="17">
    <location>
        <begin position="2"/>
        <end position="115"/>
    </location>
</feature>
<comment type="caution">
    <text evidence="15">Lacks conserved residue(s) required for the propagation of feature annotation.</text>
</comment>
<dbReference type="PANTHER" id="PTHR22993">
    <property type="entry name" value="FORMAMIDOPYRIMIDINE-DNA GLYCOSYLASE"/>
    <property type="match status" value="1"/>
</dbReference>
<comment type="subunit">
    <text evidence="3 15">Monomer.</text>
</comment>
<feature type="active site" description="Proton donor" evidence="15">
    <location>
        <position position="3"/>
    </location>
</feature>
<comment type="function">
    <text evidence="15">Involved in base excision repair of DNA damaged by oxidation or by mutagenic agents. Acts as DNA glycosylase that recognizes and removes damaged bases. Has a preference for oxidized purines, such as 7,8-dihydro-8-oxoguanine (8-oxoG). Has AP (apurinic/apyrimidinic) lyase activity and introduces nicks in the DNA strand. Cleaves the DNA backbone by beta-delta elimination to generate a single-strand break at the site of the removed base with both 3'- and 5'-phosphates.</text>
</comment>
<comment type="caution">
    <text evidence="18">The sequence shown here is derived from an EMBL/GenBank/DDBJ whole genome shotgun (WGS) entry which is preliminary data.</text>
</comment>
<evidence type="ECO:0000256" key="10">
    <source>
        <dbReference type="ARBA" id="ARBA00023204"/>
    </source>
</evidence>
<evidence type="ECO:0000259" key="16">
    <source>
        <dbReference type="PROSITE" id="PS51066"/>
    </source>
</evidence>
<reference evidence="20 21" key="1">
    <citation type="journal article" date="2019" name="Nat. Med.">
        <title>A library of human gut bacterial isolates paired with longitudinal multiomics data enables mechanistic microbiome research.</title>
        <authorList>
            <person name="Poyet M."/>
            <person name="Groussin M."/>
            <person name="Gibbons S.M."/>
            <person name="Avila-Pacheco J."/>
            <person name="Jiang X."/>
            <person name="Kearney S.M."/>
            <person name="Perrotta A.R."/>
            <person name="Berdy B."/>
            <person name="Zhao S."/>
            <person name="Lieberman T.D."/>
            <person name="Swanson P.K."/>
            <person name="Smith M."/>
            <person name="Roesemann S."/>
            <person name="Alexander J.E."/>
            <person name="Rich S.A."/>
            <person name="Livny J."/>
            <person name="Vlamakis H."/>
            <person name="Clish C."/>
            <person name="Bullock K."/>
            <person name="Deik A."/>
            <person name="Scott J."/>
            <person name="Pierce K.A."/>
            <person name="Xavier R.J."/>
            <person name="Alm E.J."/>
        </authorList>
    </citation>
    <scope>NUCLEOTIDE SEQUENCE [LARGE SCALE GENOMIC DNA]</scope>
    <source>
        <strain evidence="18 21">BIOML-A13</strain>
        <strain evidence="19 20">BIOML-A3</strain>
    </source>
</reference>
<keyword evidence="11 15" id="KW-0456">Lyase</keyword>
<evidence type="ECO:0000313" key="19">
    <source>
        <dbReference type="EMBL" id="MTU04729.1"/>
    </source>
</evidence>
<feature type="active site" description="Schiff-base intermediate with DNA" evidence="15">
    <location>
        <position position="2"/>
    </location>
</feature>
<dbReference type="EC" id="3.2.2.23" evidence="15"/>
<dbReference type="OrthoDB" id="9800855at2"/>
<dbReference type="NCBIfam" id="NF002211">
    <property type="entry name" value="PRK01103.1"/>
    <property type="match status" value="1"/>
</dbReference>
<organism evidence="18 21">
    <name type="scientific">Phascolarctobacterium faecium</name>
    <dbReference type="NCBI Taxonomy" id="33025"/>
    <lineage>
        <taxon>Bacteria</taxon>
        <taxon>Bacillati</taxon>
        <taxon>Bacillota</taxon>
        <taxon>Negativicutes</taxon>
        <taxon>Acidaminococcales</taxon>
        <taxon>Acidaminococcaceae</taxon>
        <taxon>Phascolarctobacterium</taxon>
    </lineage>
</organism>
<dbReference type="SUPFAM" id="SSF57716">
    <property type="entry name" value="Glucocorticoid receptor-like (DNA-binding domain)"/>
    <property type="match status" value="1"/>
</dbReference>
<dbReference type="PROSITE" id="PS51066">
    <property type="entry name" value="ZF_FPG_2"/>
    <property type="match status" value="1"/>
</dbReference>